<gene>
    <name evidence="3" type="ORF">D1164_12660</name>
</gene>
<dbReference type="PROSITE" id="PS51318">
    <property type="entry name" value="TAT"/>
    <property type="match status" value="1"/>
</dbReference>
<name>A0A399D098_9BACT</name>
<accession>A0A399D098</accession>
<dbReference type="OrthoDB" id="9763611at2"/>
<dbReference type="EMBL" id="QWET01000008">
    <property type="protein sequence ID" value="RIH64886.1"/>
    <property type="molecule type" value="Genomic_DNA"/>
</dbReference>
<dbReference type="SUPFAM" id="SSF55347">
    <property type="entry name" value="Glyceraldehyde-3-phosphate dehydrogenase-like, C-terminal domain"/>
    <property type="match status" value="1"/>
</dbReference>
<dbReference type="Proteomes" id="UP000266441">
    <property type="component" value="Unassembled WGS sequence"/>
</dbReference>
<evidence type="ECO:0000259" key="1">
    <source>
        <dbReference type="Pfam" id="PF01408"/>
    </source>
</evidence>
<protein>
    <submittedName>
        <fullName evidence="3">Gfo/Idh/MocA family oxidoreductase</fullName>
    </submittedName>
</protein>
<comment type="caution">
    <text evidence="3">The sequence shown here is derived from an EMBL/GenBank/DDBJ whole genome shotgun (WGS) entry which is preliminary data.</text>
</comment>
<dbReference type="InterPro" id="IPR000683">
    <property type="entry name" value="Gfo/Idh/MocA-like_OxRdtase_N"/>
</dbReference>
<dbReference type="Pfam" id="PF01408">
    <property type="entry name" value="GFO_IDH_MocA"/>
    <property type="match status" value="1"/>
</dbReference>
<evidence type="ECO:0000259" key="2">
    <source>
        <dbReference type="Pfam" id="PF19051"/>
    </source>
</evidence>
<evidence type="ECO:0000313" key="3">
    <source>
        <dbReference type="EMBL" id="RIH64886.1"/>
    </source>
</evidence>
<dbReference type="PANTHER" id="PTHR43818">
    <property type="entry name" value="BCDNA.GH03377"/>
    <property type="match status" value="1"/>
</dbReference>
<dbReference type="InterPro" id="IPR036291">
    <property type="entry name" value="NAD(P)-bd_dom_sf"/>
</dbReference>
<dbReference type="SUPFAM" id="SSF51735">
    <property type="entry name" value="NAD(P)-binding Rossmann-fold domains"/>
    <property type="match status" value="1"/>
</dbReference>
<feature type="domain" description="Gfo/Idh/MocA-like oxidoreductase bacterial type C-terminal" evidence="2">
    <location>
        <begin position="206"/>
        <end position="428"/>
    </location>
</feature>
<keyword evidence="4" id="KW-1185">Reference proteome</keyword>
<feature type="domain" description="Gfo/Idh/MocA-like oxidoreductase N-terminal" evidence="1">
    <location>
        <begin position="39"/>
        <end position="163"/>
    </location>
</feature>
<reference evidence="3 4" key="1">
    <citation type="journal article" date="2015" name="Int. J. Syst. Evol. Microbiol.">
        <title>Mariniphaga sediminis sp. nov., isolated from coastal sediment.</title>
        <authorList>
            <person name="Wang F.Q."/>
            <person name="Shen Q.Y."/>
            <person name="Chen G.J."/>
            <person name="Du Z.J."/>
        </authorList>
    </citation>
    <scope>NUCLEOTIDE SEQUENCE [LARGE SCALE GENOMIC DNA]</scope>
    <source>
        <strain evidence="3 4">SY21</strain>
    </source>
</reference>
<dbReference type="InterPro" id="IPR006311">
    <property type="entry name" value="TAT_signal"/>
</dbReference>
<dbReference type="GO" id="GO:0000166">
    <property type="term" value="F:nucleotide binding"/>
    <property type="evidence" value="ECO:0007669"/>
    <property type="project" value="InterPro"/>
</dbReference>
<dbReference type="RefSeq" id="WP_119350351.1">
    <property type="nucleotide sequence ID" value="NZ_QWET01000008.1"/>
</dbReference>
<dbReference type="Gene3D" id="3.40.50.720">
    <property type="entry name" value="NAD(P)-binding Rossmann-like Domain"/>
    <property type="match status" value="1"/>
</dbReference>
<dbReference type="Gene3D" id="3.30.360.10">
    <property type="entry name" value="Dihydrodipicolinate Reductase, domain 2"/>
    <property type="match status" value="1"/>
</dbReference>
<sequence>MSLKSKIDRRNFLKTTGVGVIGFPFVVNGFTKMAASDKIRVAHIGTGNMGGSHIRWFSAFPDVETVALCDVDEVRLANARKVLVSSNSSANPELYSDFRRIIDRKDIDVVTCATPDHWHALVAISAFESGKDVYGEKPLSFSAQEGKVMLQSLKKYNRIFQLGTQIHASENYHRVAEIIQSGALGKIHTVRLWKKGGSPGLGFPPNETPPETLNWNMWLGPAPYTEYTPVRCHGSYRHFFDYSGGVFADFWCHIADIMYMSVHPQGLASIDARGDIPGDGIANTPKWIDVDFKFKDLDVYWTTTPPKVPGAEEMGIGAHFEGEKGTLTCDYNNRVISIGGETTNDISEISQTIPRSPGHQRNFLDAVKSRIQPESNLEYVREMTLPMHLALISFRLKRKLQWDCVKEEFVNDPAANFLLSREYRSPWSLPVY</sequence>
<dbReference type="Pfam" id="PF19051">
    <property type="entry name" value="GFO_IDH_MocA_C2"/>
    <property type="match status" value="1"/>
</dbReference>
<dbReference type="InterPro" id="IPR043906">
    <property type="entry name" value="Gfo/Idh/MocA_OxRdtase_bact_C"/>
</dbReference>
<organism evidence="3 4">
    <name type="scientific">Mariniphaga sediminis</name>
    <dbReference type="NCBI Taxonomy" id="1628158"/>
    <lineage>
        <taxon>Bacteria</taxon>
        <taxon>Pseudomonadati</taxon>
        <taxon>Bacteroidota</taxon>
        <taxon>Bacteroidia</taxon>
        <taxon>Marinilabiliales</taxon>
        <taxon>Prolixibacteraceae</taxon>
        <taxon>Mariniphaga</taxon>
    </lineage>
</organism>
<dbReference type="InterPro" id="IPR050463">
    <property type="entry name" value="Gfo/Idh/MocA_oxidrdct_glycsds"/>
</dbReference>
<evidence type="ECO:0000313" key="4">
    <source>
        <dbReference type="Proteomes" id="UP000266441"/>
    </source>
</evidence>
<proteinExistence type="predicted"/>
<dbReference type="AlphaFoldDB" id="A0A399D098"/>
<dbReference type="PANTHER" id="PTHR43818:SF5">
    <property type="entry name" value="OXIDOREDUCTASE FAMILY PROTEIN"/>
    <property type="match status" value="1"/>
</dbReference>